<sequence>MAPGGWNEGIDNENLLVISAPTPKRWEPLELYRATIADPVPVRLMICKMTPGINPIPRSR</sequence>
<gene>
    <name evidence="1" type="ORF">BH720_012510</name>
</gene>
<evidence type="ECO:0000313" key="1">
    <source>
        <dbReference type="EMBL" id="XPM67454.1"/>
    </source>
</evidence>
<keyword evidence="2" id="KW-1185">Reference proteome</keyword>
<dbReference type="Proteomes" id="UP000095472">
    <property type="component" value="Chromosome"/>
</dbReference>
<organism evidence="1 2">
    <name type="scientific">Desertifilum tharense IPPAS B-1220</name>
    <dbReference type="NCBI Taxonomy" id="1781255"/>
    <lineage>
        <taxon>Bacteria</taxon>
        <taxon>Bacillati</taxon>
        <taxon>Cyanobacteriota</taxon>
        <taxon>Cyanophyceae</taxon>
        <taxon>Desertifilales</taxon>
        <taxon>Desertifilaceae</taxon>
        <taxon>Desertifilum</taxon>
    </lineage>
</organism>
<reference evidence="1 2" key="1">
    <citation type="journal article" date="2016" name="Genome Announc.">
        <title>Draft Genome Sequence of the Thermotolerant Cyanobacterium Desertifilum sp. IPPAS B-1220.</title>
        <authorList>
            <person name="Mironov K.S."/>
            <person name="Sinetova M.A."/>
            <person name="Bolatkhan K."/>
            <person name="Zayadan B.K."/>
            <person name="Ustinova V.V."/>
            <person name="Kupriyanova E.V."/>
            <person name="Skrypnik A.N."/>
            <person name="Gogoleva N.E."/>
            <person name="Gogolev Y.V."/>
            <person name="Los D.A."/>
        </authorList>
    </citation>
    <scope>NUCLEOTIDE SEQUENCE [LARGE SCALE GENOMIC DNA]</scope>
    <source>
        <strain evidence="1 2">IPPAS B-1220</strain>
    </source>
</reference>
<proteinExistence type="predicted"/>
<dbReference type="EMBL" id="CP182909">
    <property type="protein sequence ID" value="XPM67454.1"/>
    <property type="molecule type" value="Genomic_DNA"/>
</dbReference>
<evidence type="ECO:0000313" key="2">
    <source>
        <dbReference type="Proteomes" id="UP000095472"/>
    </source>
</evidence>
<protein>
    <submittedName>
        <fullName evidence="1">Uncharacterized protein</fullName>
    </submittedName>
</protein>
<name>A0ACD5H389_9CYAN</name>
<accession>A0ACD5H389</accession>